<feature type="region of interest" description="Disordered" evidence="4">
    <location>
        <begin position="466"/>
        <end position="492"/>
    </location>
</feature>
<dbReference type="GeneID" id="36513981"/>
<accession>A0A2T0FC78</accession>
<evidence type="ECO:0000256" key="2">
    <source>
        <dbReference type="ARBA" id="ARBA00022729"/>
    </source>
</evidence>
<keyword evidence="8" id="KW-1185">Reference proteome</keyword>
<dbReference type="SMART" id="SM00271">
    <property type="entry name" value="DnaJ"/>
    <property type="match status" value="1"/>
</dbReference>
<evidence type="ECO:0000313" key="7">
    <source>
        <dbReference type="EMBL" id="PRT52612.1"/>
    </source>
</evidence>
<dbReference type="PANTHER" id="PTHR44140">
    <property type="entry name" value="LD25575P"/>
    <property type="match status" value="1"/>
</dbReference>
<evidence type="ECO:0000256" key="3">
    <source>
        <dbReference type="ARBA" id="ARBA00022824"/>
    </source>
</evidence>
<keyword evidence="3" id="KW-0256">Endoplasmic reticulum</keyword>
<dbReference type="InterPro" id="IPR036869">
    <property type="entry name" value="J_dom_sf"/>
</dbReference>
<evidence type="ECO:0000256" key="5">
    <source>
        <dbReference type="SAM" id="SignalP"/>
    </source>
</evidence>
<dbReference type="Gene3D" id="1.25.40.10">
    <property type="entry name" value="Tetratricopeptide repeat domain"/>
    <property type="match status" value="1"/>
</dbReference>
<organism evidence="7 8">
    <name type="scientific">Wickerhamiella sorbophila</name>
    <dbReference type="NCBI Taxonomy" id="45607"/>
    <lineage>
        <taxon>Eukaryota</taxon>
        <taxon>Fungi</taxon>
        <taxon>Dikarya</taxon>
        <taxon>Ascomycota</taxon>
        <taxon>Saccharomycotina</taxon>
        <taxon>Dipodascomycetes</taxon>
        <taxon>Dipodascales</taxon>
        <taxon>Trichomonascaceae</taxon>
        <taxon>Wickerhamiella</taxon>
    </lineage>
</organism>
<dbReference type="PANTHER" id="PTHR44140:SF2">
    <property type="entry name" value="LD25575P"/>
    <property type="match status" value="1"/>
</dbReference>
<dbReference type="PRINTS" id="PR00625">
    <property type="entry name" value="JDOMAIN"/>
</dbReference>
<feature type="signal peptide" evidence="5">
    <location>
        <begin position="1"/>
        <end position="17"/>
    </location>
</feature>
<feature type="domain" description="J" evidence="6">
    <location>
        <begin position="357"/>
        <end position="426"/>
    </location>
</feature>
<name>A0A2T0FC78_9ASCO</name>
<dbReference type="GO" id="GO:0051787">
    <property type="term" value="F:misfolded protein binding"/>
    <property type="evidence" value="ECO:0007669"/>
    <property type="project" value="TreeGrafter"/>
</dbReference>
<feature type="chain" id="PRO_5015531740" evidence="5">
    <location>
        <begin position="18"/>
        <end position="492"/>
    </location>
</feature>
<evidence type="ECO:0000313" key="8">
    <source>
        <dbReference type="Proteomes" id="UP000238350"/>
    </source>
</evidence>
<dbReference type="PROSITE" id="PS50076">
    <property type="entry name" value="DNAJ_2"/>
    <property type="match status" value="1"/>
</dbReference>
<dbReference type="SUPFAM" id="SSF46565">
    <property type="entry name" value="Chaperone J-domain"/>
    <property type="match status" value="1"/>
</dbReference>
<dbReference type="STRING" id="45607.A0A2T0FC78"/>
<feature type="region of interest" description="Disordered" evidence="4">
    <location>
        <begin position="426"/>
        <end position="450"/>
    </location>
</feature>
<dbReference type="InterPro" id="IPR011990">
    <property type="entry name" value="TPR-like_helical_dom_sf"/>
</dbReference>
<dbReference type="EMBL" id="NDIQ01000001">
    <property type="protein sequence ID" value="PRT52612.1"/>
    <property type="molecule type" value="Genomic_DNA"/>
</dbReference>
<evidence type="ECO:0000259" key="6">
    <source>
        <dbReference type="PROSITE" id="PS50076"/>
    </source>
</evidence>
<feature type="compositionally biased region" description="Gly residues" evidence="4">
    <location>
        <begin position="427"/>
        <end position="450"/>
    </location>
</feature>
<dbReference type="SUPFAM" id="SSF48452">
    <property type="entry name" value="TPR-like"/>
    <property type="match status" value="2"/>
</dbReference>
<dbReference type="OrthoDB" id="1726119at2759"/>
<dbReference type="GO" id="GO:0051087">
    <property type="term" value="F:protein-folding chaperone binding"/>
    <property type="evidence" value="ECO:0007669"/>
    <property type="project" value="TreeGrafter"/>
</dbReference>
<dbReference type="Proteomes" id="UP000238350">
    <property type="component" value="Unassembled WGS sequence"/>
</dbReference>
<dbReference type="InterPro" id="IPR001623">
    <property type="entry name" value="DnaJ_domain"/>
</dbReference>
<comment type="caution">
    <text evidence="7">The sequence shown here is derived from an EMBL/GenBank/DDBJ whole genome shotgun (WGS) entry which is preliminary data.</text>
</comment>
<dbReference type="Pfam" id="PF00226">
    <property type="entry name" value="DnaJ"/>
    <property type="match status" value="1"/>
</dbReference>
<dbReference type="RefSeq" id="XP_024662558.1">
    <property type="nucleotide sequence ID" value="XM_024806790.1"/>
</dbReference>
<dbReference type="AlphaFoldDB" id="A0A2T0FC78"/>
<dbReference type="InterPro" id="IPR051727">
    <property type="entry name" value="DnaJ_C3_Co-chaperones"/>
</dbReference>
<sequence>MKFTAVLASGLAAVAFALDLSEFDEAIRNDPRNHLAFYKRATANLAAGRDPQALGDLSAALDIDPEFTAARYYRAKLYLRMGNWDKCLIDSEVCSDKRVDSLVSDATLASQLFQSAEQDDQNGEYLDCISSTTQALKISPRAVFVRRLRYKCAMSAGEVPQAFADLQEIVSQESGDADATAKLAEIMFLFDNEREKALKLLRRCLNYDPDAKQCATASKLLRKLEKSVTGDPLKVKYKDVEAQVFSACDNLGVPRSYGETSMLLDELRHRRCEAYSAKEEWDRGAQVCARVRDTDPDFLPAVLLQAQLERQSGNLHGALRLLDPLIHHGKADDRVIQLYQEIQAEMQRPRGQTPTKDLYKVLGVDEKADKQEIKKAYRALSKQYHPDKYRGDELSADEVMAKMQEINEAYEVLSNEDTRKDYDIGRRGTGGASGGGAGFPPGFGGGSGGAGGMGIDIEQLLRQFAAQQGAHGGDRQGRQRAGGAKAQFKFGF</sequence>
<dbReference type="GO" id="GO:0005783">
    <property type="term" value="C:endoplasmic reticulum"/>
    <property type="evidence" value="ECO:0007669"/>
    <property type="project" value="UniProtKB-SubCell"/>
</dbReference>
<dbReference type="CDD" id="cd06257">
    <property type="entry name" value="DnaJ"/>
    <property type="match status" value="1"/>
</dbReference>
<feature type="compositionally biased region" description="Low complexity" evidence="4">
    <location>
        <begin position="479"/>
        <end position="492"/>
    </location>
</feature>
<keyword evidence="2 5" id="KW-0732">Signal</keyword>
<evidence type="ECO:0000256" key="1">
    <source>
        <dbReference type="ARBA" id="ARBA00004240"/>
    </source>
</evidence>
<evidence type="ECO:0000256" key="4">
    <source>
        <dbReference type="SAM" id="MobiDB-lite"/>
    </source>
</evidence>
<gene>
    <name evidence="7" type="ORF">B9G98_00232</name>
</gene>
<proteinExistence type="predicted"/>
<reference evidence="7 8" key="1">
    <citation type="submission" date="2017-04" db="EMBL/GenBank/DDBJ databases">
        <title>Genome sequencing of [Candida] sorbophila.</title>
        <authorList>
            <person name="Ahn J.O."/>
        </authorList>
    </citation>
    <scope>NUCLEOTIDE SEQUENCE [LARGE SCALE GENOMIC DNA]</scope>
    <source>
        <strain evidence="7 8">DS02</strain>
    </source>
</reference>
<dbReference type="Gene3D" id="1.10.287.110">
    <property type="entry name" value="DnaJ domain"/>
    <property type="match status" value="1"/>
</dbReference>
<protein>
    <submittedName>
        <fullName evidence="7">DnaJ subfamily C member 3</fullName>
    </submittedName>
</protein>
<dbReference type="GO" id="GO:0034975">
    <property type="term" value="P:protein folding in endoplasmic reticulum"/>
    <property type="evidence" value="ECO:0007669"/>
    <property type="project" value="TreeGrafter"/>
</dbReference>
<comment type="subcellular location">
    <subcellularLocation>
        <location evidence="1">Endoplasmic reticulum</location>
    </subcellularLocation>
</comment>